<dbReference type="InterPro" id="IPR047323">
    <property type="entry name" value="Rad51D_C"/>
</dbReference>
<evidence type="ECO:0000256" key="3">
    <source>
        <dbReference type="ARBA" id="ARBA00022741"/>
    </source>
</evidence>
<evidence type="ECO:0000256" key="1">
    <source>
        <dbReference type="ARBA" id="ARBA00004123"/>
    </source>
</evidence>
<evidence type="ECO:0000313" key="11">
    <source>
        <dbReference type="EMBL" id="CAG6690765.1"/>
    </source>
</evidence>
<comment type="similarity">
    <text evidence="2">Belongs to the RecA family. RAD51 subfamily.</text>
</comment>
<evidence type="ECO:0000256" key="2">
    <source>
        <dbReference type="ARBA" id="ARBA00007095"/>
    </source>
</evidence>
<evidence type="ECO:0000256" key="6">
    <source>
        <dbReference type="ARBA" id="ARBA00023125"/>
    </source>
</evidence>
<dbReference type="EMBL" id="HBUF01299318">
    <property type="protein sequence ID" value="CAG6690765.1"/>
    <property type="molecule type" value="Transcribed_RNA"/>
</dbReference>
<dbReference type="GO" id="GO:0000724">
    <property type="term" value="P:double-strand break repair via homologous recombination"/>
    <property type="evidence" value="ECO:0007669"/>
    <property type="project" value="TreeGrafter"/>
</dbReference>
<dbReference type="PANTHER" id="PTHR46457">
    <property type="entry name" value="DNA REPAIR PROTEIN RAD51 HOMOLOG 4"/>
    <property type="match status" value="1"/>
</dbReference>
<evidence type="ECO:0000256" key="8">
    <source>
        <dbReference type="ARBA" id="ARBA00023204"/>
    </source>
</evidence>
<dbReference type="SUPFAM" id="SSF52540">
    <property type="entry name" value="P-loop containing nucleoside triphosphate hydrolases"/>
    <property type="match status" value="1"/>
</dbReference>
<keyword evidence="7" id="KW-0233">DNA recombination</keyword>
<organism evidence="11">
    <name type="scientific">Cacopsylla melanoneura</name>
    <dbReference type="NCBI Taxonomy" id="428564"/>
    <lineage>
        <taxon>Eukaryota</taxon>
        <taxon>Metazoa</taxon>
        <taxon>Ecdysozoa</taxon>
        <taxon>Arthropoda</taxon>
        <taxon>Hexapoda</taxon>
        <taxon>Insecta</taxon>
        <taxon>Pterygota</taxon>
        <taxon>Neoptera</taxon>
        <taxon>Paraneoptera</taxon>
        <taxon>Hemiptera</taxon>
        <taxon>Sternorrhyncha</taxon>
        <taxon>Psylloidea</taxon>
        <taxon>Psyllidae</taxon>
        <taxon>Psyllinae</taxon>
        <taxon>Cacopsylla</taxon>
    </lineage>
</organism>
<dbReference type="GO" id="GO:0005524">
    <property type="term" value="F:ATP binding"/>
    <property type="evidence" value="ECO:0007669"/>
    <property type="project" value="UniProtKB-KW"/>
</dbReference>
<keyword evidence="6" id="KW-0238">DNA-binding</keyword>
<name>A0A8D8TR95_9HEMI</name>
<keyword evidence="3" id="KW-0547">Nucleotide-binding</keyword>
<dbReference type="InterPro" id="IPR020588">
    <property type="entry name" value="RecA_ATP-bd"/>
</dbReference>
<dbReference type="GO" id="GO:0005815">
    <property type="term" value="C:microtubule organizing center"/>
    <property type="evidence" value="ECO:0007669"/>
    <property type="project" value="TreeGrafter"/>
</dbReference>
<dbReference type="InterPro" id="IPR013632">
    <property type="entry name" value="Rad51_C"/>
</dbReference>
<dbReference type="EMBL" id="HBUF01009103">
    <property type="protein sequence ID" value="CAG6607758.1"/>
    <property type="molecule type" value="Transcribed_RNA"/>
</dbReference>
<dbReference type="Pfam" id="PF08423">
    <property type="entry name" value="Rad51"/>
    <property type="match status" value="1"/>
</dbReference>
<sequence>MTLLDSSMHSLLTSDILKLLSLGKVYTIQNFLSEPVEKLISITKLNFKKILQIKTSLLNKYSPVLMSGTALAQSSSQSTKSVSSGIGKLDNLLLGGLCPGSVYEVCSPAGDGKTQMCHTIAAFIKHPVYWFDSKGDFSAKRICQISNKDIEGTLSRIQVCRVESLLHLVEALYDLVSRFDSSSCQEIRIVVVDSVPTHFYALLDTSVNCQGYLSQIGNLLKYLAHRHSCIVLTTNLLSLASEPHEEDRPGMGKYWNHVPHVRLKMVSVGDGYRLSIMQSNSRRLSHEQVELVKISLKGVH</sequence>
<accession>A0A8D8TR95</accession>
<dbReference type="GO" id="GO:0033063">
    <property type="term" value="C:Rad51B-Rad51C-Rad51D-XRCC2 complex"/>
    <property type="evidence" value="ECO:0007669"/>
    <property type="project" value="TreeGrafter"/>
</dbReference>
<dbReference type="GO" id="GO:0140664">
    <property type="term" value="F:ATP-dependent DNA damage sensor activity"/>
    <property type="evidence" value="ECO:0007669"/>
    <property type="project" value="InterPro"/>
</dbReference>
<evidence type="ECO:0000256" key="5">
    <source>
        <dbReference type="ARBA" id="ARBA00022840"/>
    </source>
</evidence>
<dbReference type="Gene3D" id="3.40.50.300">
    <property type="entry name" value="P-loop containing nucleotide triphosphate hydrolases"/>
    <property type="match status" value="1"/>
</dbReference>
<keyword evidence="4" id="KW-0227">DNA damage</keyword>
<dbReference type="PANTHER" id="PTHR46457:SF1">
    <property type="entry name" value="DNA REPAIR PROTEIN RAD51 HOMOLOG 4"/>
    <property type="match status" value="1"/>
</dbReference>
<dbReference type="EMBL" id="HBUF01009100">
    <property type="protein sequence ID" value="CAG6607754.1"/>
    <property type="molecule type" value="Transcribed_RNA"/>
</dbReference>
<keyword evidence="5" id="KW-0067">ATP-binding</keyword>
<comment type="subcellular location">
    <subcellularLocation>
        <location evidence="1">Nucleus</location>
    </subcellularLocation>
</comment>
<dbReference type="GO" id="GO:0000400">
    <property type="term" value="F:four-way junction DNA binding"/>
    <property type="evidence" value="ECO:0007669"/>
    <property type="project" value="TreeGrafter"/>
</dbReference>
<feature type="domain" description="RecA family profile 1" evidence="10">
    <location>
        <begin position="78"/>
        <end position="237"/>
    </location>
</feature>
<dbReference type="CDD" id="cd19489">
    <property type="entry name" value="Rad51D"/>
    <property type="match status" value="1"/>
</dbReference>
<keyword evidence="9" id="KW-0539">Nucleus</keyword>
<dbReference type="GO" id="GO:0042148">
    <property type="term" value="P:DNA strand invasion"/>
    <property type="evidence" value="ECO:0007669"/>
    <property type="project" value="TreeGrafter"/>
</dbReference>
<dbReference type="Pfam" id="PF21794">
    <property type="entry name" value="RAD51D_N"/>
    <property type="match status" value="1"/>
</dbReference>
<dbReference type="GO" id="GO:0005657">
    <property type="term" value="C:replication fork"/>
    <property type="evidence" value="ECO:0007669"/>
    <property type="project" value="TreeGrafter"/>
</dbReference>
<dbReference type="GO" id="GO:0003697">
    <property type="term" value="F:single-stranded DNA binding"/>
    <property type="evidence" value="ECO:0007669"/>
    <property type="project" value="TreeGrafter"/>
</dbReference>
<protein>
    <submittedName>
        <fullName evidence="11">DNA repair protein RAD51 homolog 4</fullName>
    </submittedName>
</protein>
<evidence type="ECO:0000256" key="4">
    <source>
        <dbReference type="ARBA" id="ARBA00022763"/>
    </source>
</evidence>
<dbReference type="AlphaFoldDB" id="A0A8D8TR95"/>
<dbReference type="EMBL" id="HBUF01009101">
    <property type="protein sequence ID" value="CAG6607755.1"/>
    <property type="molecule type" value="Transcribed_RNA"/>
</dbReference>
<dbReference type="EMBL" id="HBUF01009099">
    <property type="protein sequence ID" value="CAG6607753.1"/>
    <property type="molecule type" value="Transcribed_RNA"/>
</dbReference>
<evidence type="ECO:0000259" key="10">
    <source>
        <dbReference type="PROSITE" id="PS50162"/>
    </source>
</evidence>
<dbReference type="GO" id="GO:0007131">
    <property type="term" value="P:reciprocal meiotic recombination"/>
    <property type="evidence" value="ECO:0007669"/>
    <property type="project" value="TreeGrafter"/>
</dbReference>
<dbReference type="InterPro" id="IPR048943">
    <property type="entry name" value="RAD51D_N"/>
</dbReference>
<keyword evidence="8" id="KW-0234">DNA repair</keyword>
<dbReference type="GO" id="GO:0000723">
    <property type="term" value="P:telomere maintenance"/>
    <property type="evidence" value="ECO:0007669"/>
    <property type="project" value="TreeGrafter"/>
</dbReference>
<proteinExistence type="inferred from homology"/>
<dbReference type="InterPro" id="IPR027417">
    <property type="entry name" value="P-loop_NTPase"/>
</dbReference>
<dbReference type="PROSITE" id="PS50162">
    <property type="entry name" value="RECA_2"/>
    <property type="match status" value="1"/>
</dbReference>
<evidence type="ECO:0000256" key="7">
    <source>
        <dbReference type="ARBA" id="ARBA00023172"/>
    </source>
</evidence>
<evidence type="ECO:0000256" key="9">
    <source>
        <dbReference type="ARBA" id="ARBA00023242"/>
    </source>
</evidence>
<dbReference type="InterPro" id="IPR051988">
    <property type="entry name" value="HRR_RAD51_Paralog"/>
</dbReference>
<reference evidence="11" key="1">
    <citation type="submission" date="2021-05" db="EMBL/GenBank/DDBJ databases">
        <authorList>
            <person name="Alioto T."/>
            <person name="Alioto T."/>
            <person name="Gomez Garrido J."/>
        </authorList>
    </citation>
    <scope>NUCLEOTIDE SEQUENCE</scope>
</reference>